<protein>
    <submittedName>
        <fullName evidence="2">Formylmethanofuran dehydrogenase subunit E domain-containing protein</fullName>
    </submittedName>
</protein>
<dbReference type="OrthoDB" id="9767940at2"/>
<reference evidence="2 3" key="1">
    <citation type="journal article" date="2018" name="Sci. Adv.">
        <title>Multi-heme cytochromes provide a pathway for survival in energy-limited environments.</title>
        <authorList>
            <person name="Deng X."/>
            <person name="Dohmae N."/>
            <person name="Nealson K.H."/>
            <person name="Hashimoto K."/>
            <person name="Okamoto A."/>
        </authorList>
    </citation>
    <scope>NUCLEOTIDE SEQUENCE [LARGE SCALE GENOMIC DNA]</scope>
    <source>
        <strain evidence="2 3">IS5</strain>
    </source>
</reference>
<dbReference type="Gene3D" id="3.30.1330.130">
    <property type="match status" value="1"/>
</dbReference>
<dbReference type="InterPro" id="IPR001453">
    <property type="entry name" value="MoaB/Mog_dom"/>
</dbReference>
<dbReference type="InterPro" id="IPR036425">
    <property type="entry name" value="MoaB/Mog-like_dom_sf"/>
</dbReference>
<accession>A0A2Z6AUU9</accession>
<name>A0A2Z6AUU9_9BACT</name>
<evidence type="ECO:0000313" key="3">
    <source>
        <dbReference type="Proteomes" id="UP000269883"/>
    </source>
</evidence>
<dbReference type="InterPro" id="IPR003814">
    <property type="entry name" value="FmdEsu_dom"/>
</dbReference>
<dbReference type="CDD" id="cd03522">
    <property type="entry name" value="MoeA_like"/>
    <property type="match status" value="1"/>
</dbReference>
<dbReference type="SMART" id="SM00852">
    <property type="entry name" value="MoCF_biosynth"/>
    <property type="match status" value="1"/>
</dbReference>
<dbReference type="SUPFAM" id="SSF143555">
    <property type="entry name" value="FwdE-like"/>
    <property type="match status" value="1"/>
</dbReference>
<feature type="domain" description="MoaB/Mog" evidence="1">
    <location>
        <begin position="379"/>
        <end position="512"/>
    </location>
</feature>
<dbReference type="Pfam" id="PF02663">
    <property type="entry name" value="FmdE"/>
    <property type="match status" value="1"/>
</dbReference>
<sequence>MNIGEYTFEEFKEKAREFHGYPAPGLLIGGYMVEEAKKRLPKDTLFEAMVESGKCLPDAVQLLTLCSVGNNWMKVLNLGRYAVSLYDKFTGEGFRVAVDAKKLENWPEIRSWFLKLKPKAEQDTEKLFAEIETAGPSICSIQPIVIDKRWLGHAHMGGVHVCPSCGEPYPGKDGAICRGCQGEAPYQLTDAAIPELPSQSAPELEAVAVEDAVGGKALHDMTEIKPGETKEPAFKAGQALTAGDVCRLQQMGKHHVYVEGEHPGDEWVHENDAVEAFAKRIAGDGIAYDLPASEGKINFRAEHGGLLSIDLEALTRFNMAPDVMCATRQGDLLVEAGKDVAGSRAIPLYISRDNYSRALAALGDEPLLSVLPLRKAKVGILVTGTEVFQGLIEDKFAPIITSKIEKLGSEVRGSLLVPDDREKIADGVRQLIVQGADLIVTTAGMSVDPDDVTRHALADAGMAADALYGMPVLPGTMTLIGHIGPVQVLGVPACALFYKTTGFDLILPRLLAGKRITRADLARLGEGGFCLQCKACTFPKCPFGK</sequence>
<dbReference type="UniPathway" id="UPA00344"/>
<dbReference type="EMBL" id="AP017378">
    <property type="protein sequence ID" value="BBD06990.1"/>
    <property type="molecule type" value="Genomic_DNA"/>
</dbReference>
<organism evidence="2 3">
    <name type="scientific">Desulfovibrio ferrophilus</name>
    <dbReference type="NCBI Taxonomy" id="241368"/>
    <lineage>
        <taxon>Bacteria</taxon>
        <taxon>Pseudomonadati</taxon>
        <taxon>Thermodesulfobacteriota</taxon>
        <taxon>Desulfovibrionia</taxon>
        <taxon>Desulfovibrionales</taxon>
        <taxon>Desulfovibrionaceae</taxon>
        <taxon>Desulfovibrio</taxon>
    </lineage>
</organism>
<dbReference type="InterPro" id="IPR057035">
    <property type="entry name" value="Znf-Tbcl_FmdE"/>
</dbReference>
<dbReference type="Pfam" id="PF23475">
    <property type="entry name" value="zf-Tbcl_FmdE"/>
    <property type="match status" value="1"/>
</dbReference>
<evidence type="ECO:0000259" key="1">
    <source>
        <dbReference type="SMART" id="SM00852"/>
    </source>
</evidence>
<dbReference type="Gene3D" id="3.30.60.80">
    <property type="match status" value="1"/>
</dbReference>
<proteinExistence type="predicted"/>
<dbReference type="RefSeq" id="WP_126375805.1">
    <property type="nucleotide sequence ID" value="NZ_AP017378.1"/>
</dbReference>
<dbReference type="KEGG" id="dfl:DFE_0264"/>
<dbReference type="Proteomes" id="UP000269883">
    <property type="component" value="Chromosome"/>
</dbReference>
<dbReference type="PANTHER" id="PTHR39418">
    <property type="entry name" value="DEHYDROGENASE-RELATED"/>
    <property type="match status" value="1"/>
</dbReference>
<dbReference type="InterPro" id="IPR053194">
    <property type="entry name" value="tRNA_methyltr_O"/>
</dbReference>
<gene>
    <name evidence="2" type="ORF">DFE_0264</name>
</gene>
<dbReference type="Gene3D" id="3.40.980.10">
    <property type="entry name" value="MoaB/Mog-like domain"/>
    <property type="match status" value="1"/>
</dbReference>
<dbReference type="AlphaFoldDB" id="A0A2Z6AUU9"/>
<keyword evidence="3" id="KW-1185">Reference proteome</keyword>
<dbReference type="Pfam" id="PF00994">
    <property type="entry name" value="MoCF_biosynth"/>
    <property type="match status" value="1"/>
</dbReference>
<dbReference type="SUPFAM" id="SSF53218">
    <property type="entry name" value="Molybdenum cofactor biosynthesis proteins"/>
    <property type="match status" value="1"/>
</dbReference>
<evidence type="ECO:0000313" key="2">
    <source>
        <dbReference type="EMBL" id="BBD06990.1"/>
    </source>
</evidence>
<dbReference type="PANTHER" id="PTHR39418:SF1">
    <property type="entry name" value="DEHYDROGENASE"/>
    <property type="match status" value="1"/>
</dbReference>